<dbReference type="AlphaFoldDB" id="A0A8H5LGX9"/>
<accession>A0A8H5LGX9</accession>
<dbReference type="InterPro" id="IPR027417">
    <property type="entry name" value="P-loop_NTPase"/>
</dbReference>
<dbReference type="Gene3D" id="3.40.50.300">
    <property type="entry name" value="P-loop containing nucleotide triphosphate hydrolases"/>
    <property type="match status" value="1"/>
</dbReference>
<name>A0A8H5LGX9_9AGAR</name>
<dbReference type="PANTHER" id="PTHR10039">
    <property type="entry name" value="AMELOGENIN"/>
    <property type="match status" value="1"/>
</dbReference>
<feature type="domain" description="Nephrocystin 3-like N-terminal" evidence="2">
    <location>
        <begin position="157"/>
        <end position="320"/>
    </location>
</feature>
<evidence type="ECO:0000313" key="3">
    <source>
        <dbReference type="EMBL" id="KAF5356739.1"/>
    </source>
</evidence>
<dbReference type="SUPFAM" id="SSF52540">
    <property type="entry name" value="P-loop containing nucleoside triphosphate hydrolases"/>
    <property type="match status" value="1"/>
</dbReference>
<evidence type="ECO:0000259" key="2">
    <source>
        <dbReference type="Pfam" id="PF24883"/>
    </source>
</evidence>
<gene>
    <name evidence="3" type="ORF">D9756_006404</name>
</gene>
<organism evidence="3 4">
    <name type="scientific">Leucocoprinus leucothites</name>
    <dbReference type="NCBI Taxonomy" id="201217"/>
    <lineage>
        <taxon>Eukaryota</taxon>
        <taxon>Fungi</taxon>
        <taxon>Dikarya</taxon>
        <taxon>Basidiomycota</taxon>
        <taxon>Agaricomycotina</taxon>
        <taxon>Agaricomycetes</taxon>
        <taxon>Agaricomycetidae</taxon>
        <taxon>Agaricales</taxon>
        <taxon>Agaricineae</taxon>
        <taxon>Agaricaceae</taxon>
        <taxon>Leucocoprinus</taxon>
    </lineage>
</organism>
<dbReference type="OrthoDB" id="3038309at2759"/>
<evidence type="ECO:0000313" key="4">
    <source>
        <dbReference type="Proteomes" id="UP000559027"/>
    </source>
</evidence>
<reference evidence="3 4" key="1">
    <citation type="journal article" date="2020" name="ISME J.">
        <title>Uncovering the hidden diversity of litter-decomposition mechanisms in mushroom-forming fungi.</title>
        <authorList>
            <person name="Floudas D."/>
            <person name="Bentzer J."/>
            <person name="Ahren D."/>
            <person name="Johansson T."/>
            <person name="Persson P."/>
            <person name="Tunlid A."/>
        </authorList>
    </citation>
    <scope>NUCLEOTIDE SEQUENCE [LARGE SCALE GENOMIC DNA]</scope>
    <source>
        <strain evidence="3 4">CBS 146.42</strain>
    </source>
</reference>
<dbReference type="Proteomes" id="UP000559027">
    <property type="component" value="Unassembled WGS sequence"/>
</dbReference>
<keyword evidence="4" id="KW-1185">Reference proteome</keyword>
<dbReference type="Pfam" id="PF24883">
    <property type="entry name" value="NPHP3_N"/>
    <property type="match status" value="1"/>
</dbReference>
<dbReference type="InterPro" id="IPR056884">
    <property type="entry name" value="NPHP3-like_N"/>
</dbReference>
<evidence type="ECO:0000256" key="1">
    <source>
        <dbReference type="ARBA" id="ARBA00022737"/>
    </source>
</evidence>
<keyword evidence="1" id="KW-0677">Repeat</keyword>
<dbReference type="EMBL" id="JAACJO010000006">
    <property type="protein sequence ID" value="KAF5356739.1"/>
    <property type="molecule type" value="Genomic_DNA"/>
</dbReference>
<proteinExistence type="predicted"/>
<comment type="caution">
    <text evidence="3">The sequence shown here is derived from an EMBL/GenBank/DDBJ whole genome shotgun (WGS) entry which is preliminary data.</text>
</comment>
<protein>
    <recommendedName>
        <fullName evidence="2">Nephrocystin 3-like N-terminal domain-containing protein</fullName>
    </recommendedName>
</protein>
<sequence>MTRHVLGGRNCRRYYSGDSKHTLFRVAVLSVWTCPQSSFKFSHSVATAISDNAHKFHSYFLAVRKLYFSHLIFLPPFSSGPPDSLPAGILNTVTVMFNGTHDCNVFIGQANSHETHNSSGESGIDIILAASTPEAAVDAGERDYEPACCPGTREQYIKDVTSWATTSDSDQLPVYWMKGPAGVGKSAIAQTCAKAMKDSGHLGAAFFFSVNGPRKDHTRFFPTLAYQLATILPDYREVVNRRVLNDKTLVTKTMSSQFESLIVEPLRALKEQGKEVPRRPIFIDGLDECESQDAQAEIIKLIAASAQAKSTPFCWAIFSRADLRIVATFALTRVSSLCQVVYVEAATGSVAVKVDDEVETHFTRQLVCYGSMFEVVVATESVELTVELRRKYKVFILECPNNIYHIEDITPLFRGGKGYK</sequence>